<evidence type="ECO:0000256" key="1">
    <source>
        <dbReference type="ARBA" id="ARBA00010641"/>
    </source>
</evidence>
<dbReference type="InterPro" id="IPR013325">
    <property type="entry name" value="RNA_pol_sigma_r2"/>
</dbReference>
<feature type="domain" description="RNA polymerase sigma-70 region 2" evidence="6">
    <location>
        <begin position="9"/>
        <end position="75"/>
    </location>
</feature>
<evidence type="ECO:0000256" key="5">
    <source>
        <dbReference type="ARBA" id="ARBA00023163"/>
    </source>
</evidence>
<dbReference type="Pfam" id="PF04542">
    <property type="entry name" value="Sigma70_r2"/>
    <property type="match status" value="1"/>
</dbReference>
<dbReference type="InterPro" id="IPR039425">
    <property type="entry name" value="RNA_pol_sigma-70-like"/>
</dbReference>
<dbReference type="Pfam" id="PF08281">
    <property type="entry name" value="Sigma70_r4_2"/>
    <property type="match status" value="1"/>
</dbReference>
<dbReference type="SUPFAM" id="SSF88659">
    <property type="entry name" value="Sigma3 and sigma4 domains of RNA polymerase sigma factors"/>
    <property type="match status" value="1"/>
</dbReference>
<feature type="domain" description="RNA polymerase sigma factor 70 region 4 type 2" evidence="7">
    <location>
        <begin position="103"/>
        <end position="154"/>
    </location>
</feature>
<evidence type="ECO:0000259" key="6">
    <source>
        <dbReference type="Pfam" id="PF04542"/>
    </source>
</evidence>
<keyword evidence="2" id="KW-0805">Transcription regulation</keyword>
<dbReference type="PANTHER" id="PTHR43133:SF8">
    <property type="entry name" value="RNA POLYMERASE SIGMA FACTOR HI_1459-RELATED"/>
    <property type="match status" value="1"/>
</dbReference>
<keyword evidence="3" id="KW-0731">Sigma factor</keyword>
<dbReference type="Gene3D" id="1.10.10.10">
    <property type="entry name" value="Winged helix-like DNA-binding domain superfamily/Winged helix DNA-binding domain"/>
    <property type="match status" value="1"/>
</dbReference>
<dbReference type="InterPro" id="IPR013324">
    <property type="entry name" value="RNA_pol_sigma_r3/r4-like"/>
</dbReference>
<gene>
    <name evidence="8" type="ORF">NE579_04605</name>
</gene>
<dbReference type="NCBIfam" id="TIGR02937">
    <property type="entry name" value="sigma70-ECF"/>
    <property type="match status" value="1"/>
</dbReference>
<evidence type="ECO:0000313" key="8">
    <source>
        <dbReference type="EMBL" id="MCQ4769751.1"/>
    </source>
</evidence>
<evidence type="ECO:0000256" key="3">
    <source>
        <dbReference type="ARBA" id="ARBA00023082"/>
    </source>
</evidence>
<evidence type="ECO:0000256" key="4">
    <source>
        <dbReference type="ARBA" id="ARBA00023125"/>
    </source>
</evidence>
<dbReference type="PANTHER" id="PTHR43133">
    <property type="entry name" value="RNA POLYMERASE ECF-TYPE SIGMA FACTO"/>
    <property type="match status" value="1"/>
</dbReference>
<evidence type="ECO:0000313" key="9">
    <source>
        <dbReference type="Proteomes" id="UP001204562"/>
    </source>
</evidence>
<evidence type="ECO:0000259" key="7">
    <source>
        <dbReference type="Pfam" id="PF08281"/>
    </source>
</evidence>
<evidence type="ECO:0000256" key="2">
    <source>
        <dbReference type="ARBA" id="ARBA00023015"/>
    </source>
</evidence>
<dbReference type="InterPro" id="IPR014284">
    <property type="entry name" value="RNA_pol_sigma-70_dom"/>
</dbReference>
<keyword evidence="5" id="KW-0804">Transcription</keyword>
<dbReference type="Gene3D" id="1.10.1740.10">
    <property type="match status" value="1"/>
</dbReference>
<dbReference type="RefSeq" id="WP_256303446.1">
    <property type="nucleotide sequence ID" value="NZ_JANFYS010000007.1"/>
</dbReference>
<dbReference type="GO" id="GO:0003677">
    <property type="term" value="F:DNA binding"/>
    <property type="evidence" value="ECO:0007669"/>
    <property type="project" value="UniProtKB-KW"/>
</dbReference>
<sequence>MRRDTLEGLYRAHYRPALLYTLSLCGDPAQAEDIVSAAFETALLTLEEGSPGFRYWLLKVCRHRWLDEVRRGRRRHPAPPEDLTLTAPDDVLEGILREERYAALYRALARLPERPRELLTLHYFGGLPLARVGELAGLSPGAAKTALCRARQRLRQIMEEDGYEV</sequence>
<protein>
    <submittedName>
        <fullName evidence="8">Sigma-70 family RNA polymerase sigma factor</fullName>
    </submittedName>
</protein>
<accession>A0AAW5JI07</accession>
<name>A0AAW5JI07_9FIRM</name>
<keyword evidence="4" id="KW-0238">DNA-binding</keyword>
<dbReference type="EMBL" id="JANFYS010000007">
    <property type="protein sequence ID" value="MCQ4769751.1"/>
    <property type="molecule type" value="Genomic_DNA"/>
</dbReference>
<dbReference type="AlphaFoldDB" id="A0AAW5JI07"/>
<organism evidence="8 9">
    <name type="scientific">Intestinimonas massiliensis</name>
    <name type="common">ex Afouda et al. 2020</name>
    <dbReference type="NCBI Taxonomy" id="1673721"/>
    <lineage>
        <taxon>Bacteria</taxon>
        <taxon>Bacillati</taxon>
        <taxon>Bacillota</taxon>
        <taxon>Clostridia</taxon>
        <taxon>Eubacteriales</taxon>
        <taxon>Intestinimonas</taxon>
    </lineage>
</organism>
<dbReference type="CDD" id="cd06171">
    <property type="entry name" value="Sigma70_r4"/>
    <property type="match status" value="1"/>
</dbReference>
<dbReference type="GO" id="GO:0016987">
    <property type="term" value="F:sigma factor activity"/>
    <property type="evidence" value="ECO:0007669"/>
    <property type="project" value="UniProtKB-KW"/>
</dbReference>
<reference evidence="8" key="1">
    <citation type="submission" date="2022-06" db="EMBL/GenBank/DDBJ databases">
        <title>Isolation of gut microbiota from human fecal samples.</title>
        <authorList>
            <person name="Pamer E.G."/>
            <person name="Barat B."/>
            <person name="Waligurski E."/>
            <person name="Medina S."/>
            <person name="Paddock L."/>
            <person name="Mostad J."/>
        </authorList>
    </citation>
    <scope>NUCLEOTIDE SEQUENCE</scope>
    <source>
        <strain evidence="8">DFI.9.91</strain>
    </source>
</reference>
<dbReference type="InterPro" id="IPR013249">
    <property type="entry name" value="RNA_pol_sigma70_r4_t2"/>
</dbReference>
<dbReference type="GO" id="GO:0006352">
    <property type="term" value="P:DNA-templated transcription initiation"/>
    <property type="evidence" value="ECO:0007669"/>
    <property type="project" value="InterPro"/>
</dbReference>
<dbReference type="SUPFAM" id="SSF88946">
    <property type="entry name" value="Sigma2 domain of RNA polymerase sigma factors"/>
    <property type="match status" value="1"/>
</dbReference>
<dbReference type="InterPro" id="IPR036388">
    <property type="entry name" value="WH-like_DNA-bd_sf"/>
</dbReference>
<comment type="caution">
    <text evidence="8">The sequence shown here is derived from an EMBL/GenBank/DDBJ whole genome shotgun (WGS) entry which is preliminary data.</text>
</comment>
<comment type="similarity">
    <text evidence="1">Belongs to the sigma-70 factor family. ECF subfamily.</text>
</comment>
<dbReference type="Proteomes" id="UP001204562">
    <property type="component" value="Unassembled WGS sequence"/>
</dbReference>
<dbReference type="InterPro" id="IPR007627">
    <property type="entry name" value="RNA_pol_sigma70_r2"/>
</dbReference>
<proteinExistence type="inferred from homology"/>